<dbReference type="OrthoDB" id="9218093at2759"/>
<protein>
    <submittedName>
        <fullName evidence="1">Uncharacterized protein</fullName>
    </submittedName>
</protein>
<evidence type="ECO:0000313" key="1">
    <source>
        <dbReference type="EMBL" id="KQK76348.1"/>
    </source>
</evidence>
<accession>A0A0Q3PJE7</accession>
<reference evidence="1 2" key="1">
    <citation type="submission" date="2015-10" db="EMBL/GenBank/DDBJ databases">
        <authorList>
            <person name="Gilbert D.G."/>
        </authorList>
    </citation>
    <scope>NUCLEOTIDE SEQUENCE [LARGE SCALE GENOMIC DNA]</scope>
    <source>
        <strain evidence="1">FVVF132</strain>
    </source>
</reference>
<comment type="caution">
    <text evidence="1">The sequence shown here is derived from an EMBL/GenBank/DDBJ whole genome shotgun (WGS) entry which is preliminary data.</text>
</comment>
<evidence type="ECO:0000313" key="2">
    <source>
        <dbReference type="Proteomes" id="UP000051836"/>
    </source>
</evidence>
<name>A0A0Q3PJE7_AMAAE</name>
<dbReference type="AlphaFoldDB" id="A0A0Q3PJE7"/>
<dbReference type="Proteomes" id="UP000051836">
    <property type="component" value="Unassembled WGS sequence"/>
</dbReference>
<organism evidence="1 2">
    <name type="scientific">Amazona aestiva</name>
    <name type="common">Blue-fronted Amazon parrot</name>
    <dbReference type="NCBI Taxonomy" id="12930"/>
    <lineage>
        <taxon>Eukaryota</taxon>
        <taxon>Metazoa</taxon>
        <taxon>Chordata</taxon>
        <taxon>Craniata</taxon>
        <taxon>Vertebrata</taxon>
        <taxon>Euteleostomi</taxon>
        <taxon>Archelosauria</taxon>
        <taxon>Archosauria</taxon>
        <taxon>Dinosauria</taxon>
        <taxon>Saurischia</taxon>
        <taxon>Theropoda</taxon>
        <taxon>Coelurosauria</taxon>
        <taxon>Aves</taxon>
        <taxon>Neognathae</taxon>
        <taxon>Neoaves</taxon>
        <taxon>Telluraves</taxon>
        <taxon>Australaves</taxon>
        <taxon>Psittaciformes</taxon>
        <taxon>Psittacidae</taxon>
        <taxon>Amazona</taxon>
    </lineage>
</organism>
<gene>
    <name evidence="1" type="ORF">AAES_136312</name>
</gene>
<sequence length="286" mass="30525">MGGTLGQNLLKRGSWSKPKLCWSMVMAGLLMSFGPAKDQPVPYQLVQGVSGPLGTPEQLLQLPSVVPLPPVAQLPCAHGQEVASSKDKAAVEDCIPTASPHESAPALQTPRTTMKPRAVVTTPAALGEPVEVSEQGPATFAGAFPDQVEDATFNHQITCSDTAGRDDTISDVPNWAAFLHEFPELSEYIVEGGGIVVLHELPELSKCVVEGGYPKEPSVVVGLGDGEDTVPYVPKVPILTSFLNKLPHFLECRAEDSCSVELKDGDNTFFDGPRQPCKHRLLQPSP</sequence>
<proteinExistence type="predicted"/>
<dbReference type="EMBL" id="LMAW01002861">
    <property type="protein sequence ID" value="KQK76348.1"/>
    <property type="molecule type" value="Genomic_DNA"/>
</dbReference>
<keyword evidence="2" id="KW-1185">Reference proteome</keyword>